<dbReference type="GO" id="GO:0004792">
    <property type="term" value="F:thiosulfate-cyanide sulfurtransferase activity"/>
    <property type="evidence" value="ECO:0007669"/>
    <property type="project" value="TreeGrafter"/>
</dbReference>
<dbReference type="Proteomes" id="UP000010809">
    <property type="component" value="Chromosome"/>
</dbReference>
<dbReference type="InterPro" id="IPR036873">
    <property type="entry name" value="Rhodanese-like_dom_sf"/>
</dbReference>
<dbReference type="eggNOG" id="COG0607">
    <property type="taxonomic scope" value="Bacteria"/>
</dbReference>
<feature type="region of interest" description="Disordered" evidence="1">
    <location>
        <begin position="138"/>
        <end position="160"/>
    </location>
</feature>
<dbReference type="SUPFAM" id="SSF52821">
    <property type="entry name" value="Rhodanese/Cell cycle control phosphatase"/>
    <property type="match status" value="1"/>
</dbReference>
<dbReference type="STRING" id="1255043.TVNIR_1600"/>
<dbReference type="KEGG" id="tni:TVNIR_1600"/>
<dbReference type="HOGENOM" id="CLU_089574_6_2_6"/>
<evidence type="ECO:0000259" key="2">
    <source>
        <dbReference type="PROSITE" id="PS50206"/>
    </source>
</evidence>
<dbReference type="InterPro" id="IPR001763">
    <property type="entry name" value="Rhodanese-like_dom"/>
</dbReference>
<dbReference type="Pfam" id="PF00581">
    <property type="entry name" value="Rhodanese"/>
    <property type="match status" value="1"/>
</dbReference>
<accession>L0DY07</accession>
<name>L0DY07_THIND</name>
<feature type="domain" description="Rhodanese" evidence="2">
    <location>
        <begin position="29"/>
        <end position="127"/>
    </location>
</feature>
<dbReference type="PATRIC" id="fig|1255043.3.peg.1619"/>
<dbReference type="CDD" id="cd00158">
    <property type="entry name" value="RHOD"/>
    <property type="match status" value="1"/>
</dbReference>
<protein>
    <submittedName>
        <fullName evidence="3">Rhodanese-related sulfurtransferase</fullName>
    </submittedName>
</protein>
<dbReference type="PROSITE" id="PS50206">
    <property type="entry name" value="RHODANESE_3"/>
    <property type="match status" value="1"/>
</dbReference>
<dbReference type="AlphaFoldDB" id="L0DY07"/>
<organism evidence="3 4">
    <name type="scientific">Thioalkalivibrio nitratireducens (strain DSM 14787 / UNIQEM 213 / ALEN2)</name>
    <dbReference type="NCBI Taxonomy" id="1255043"/>
    <lineage>
        <taxon>Bacteria</taxon>
        <taxon>Pseudomonadati</taxon>
        <taxon>Pseudomonadota</taxon>
        <taxon>Gammaproteobacteria</taxon>
        <taxon>Chromatiales</taxon>
        <taxon>Ectothiorhodospiraceae</taxon>
        <taxon>Thioalkalivibrio</taxon>
    </lineage>
</organism>
<dbReference type="OrthoDB" id="9791096at2"/>
<dbReference type="EMBL" id="CP003989">
    <property type="protein sequence ID" value="AGA33266.1"/>
    <property type="molecule type" value="Genomic_DNA"/>
</dbReference>
<sequence length="160" mass="18528">MKKYMDLVNDCCRNVPELMPWDLDEKLSAEPDTLVVDVREPYEFDAMHIEGSLNVPRGIIESACEWDYEETVPELVRARDRDVVLVCRSGNRSLLAGANLKLLGYEKVFSLKTGLRGWKDYEQPLVDREGNPVDLDEADEYFMPRLRPEQQRPADEPEPR</sequence>
<dbReference type="PANTHER" id="PTHR44086:SF10">
    <property type="entry name" value="THIOSULFATE SULFURTRANSFERASE_RHODANESE-LIKE DOMAIN-CONTAINING PROTEIN 3"/>
    <property type="match status" value="1"/>
</dbReference>
<gene>
    <name evidence="3" type="primary">yceA [C]</name>
    <name evidence="3" type="ordered locus">TVNIR_1600</name>
</gene>
<evidence type="ECO:0000256" key="1">
    <source>
        <dbReference type="SAM" id="MobiDB-lite"/>
    </source>
</evidence>
<dbReference type="SMART" id="SM00450">
    <property type="entry name" value="RHOD"/>
    <property type="match status" value="1"/>
</dbReference>
<proteinExistence type="predicted"/>
<feature type="compositionally biased region" description="Basic and acidic residues" evidence="1">
    <location>
        <begin position="146"/>
        <end position="160"/>
    </location>
</feature>
<evidence type="ECO:0000313" key="4">
    <source>
        <dbReference type="Proteomes" id="UP000010809"/>
    </source>
</evidence>
<evidence type="ECO:0000313" key="3">
    <source>
        <dbReference type="EMBL" id="AGA33266.1"/>
    </source>
</evidence>
<dbReference type="PANTHER" id="PTHR44086">
    <property type="entry name" value="THIOSULFATE SULFURTRANSFERASE RDL2, MITOCHONDRIAL-RELATED"/>
    <property type="match status" value="1"/>
</dbReference>
<dbReference type="Gene3D" id="3.40.250.10">
    <property type="entry name" value="Rhodanese-like domain"/>
    <property type="match status" value="1"/>
</dbReference>
<dbReference type="RefSeq" id="WP_015258396.1">
    <property type="nucleotide sequence ID" value="NC_019902.2"/>
</dbReference>
<keyword evidence="4" id="KW-1185">Reference proteome</keyword>
<reference evidence="3" key="1">
    <citation type="submission" date="2015-12" db="EMBL/GenBank/DDBJ databases">
        <authorList>
            <person name="Tikhonova T.V."/>
            <person name="Pavlov A.R."/>
            <person name="Beletsky A.V."/>
            <person name="Mardanov A.V."/>
            <person name="Sorokin D.Y."/>
            <person name="Ravin N.V."/>
            <person name="Popov V.O."/>
        </authorList>
    </citation>
    <scope>NUCLEOTIDE SEQUENCE</scope>
    <source>
        <strain evidence="3">DSM 14787</strain>
    </source>
</reference>